<evidence type="ECO:0000256" key="2">
    <source>
        <dbReference type="ARBA" id="ARBA00022490"/>
    </source>
</evidence>
<keyword evidence="4" id="KW-0238">DNA-binding</keyword>
<comment type="caution">
    <text evidence="7">The sequence shown here is derived from an EMBL/GenBank/DDBJ whole genome shotgun (WGS) entry which is preliminary data.</text>
</comment>
<dbReference type="Proteomes" id="UP000469011">
    <property type="component" value="Unassembled WGS sequence"/>
</dbReference>
<dbReference type="InterPro" id="IPR055166">
    <property type="entry name" value="Transc_reg_Sar_Rot_HTH"/>
</dbReference>
<name>A0A6N9T967_9HYPH</name>
<dbReference type="RefSeq" id="WP_163464772.1">
    <property type="nucleotide sequence ID" value="NZ_JAAAMG010000015.1"/>
</dbReference>
<feature type="domain" description="HTH marR-type" evidence="6">
    <location>
        <begin position="12"/>
        <end position="142"/>
    </location>
</feature>
<dbReference type="GO" id="GO:0003700">
    <property type="term" value="F:DNA-binding transcription factor activity"/>
    <property type="evidence" value="ECO:0007669"/>
    <property type="project" value="InterPro"/>
</dbReference>
<dbReference type="Pfam" id="PF22381">
    <property type="entry name" value="Staph_reg_Sar_Rot"/>
    <property type="match status" value="1"/>
</dbReference>
<dbReference type="InterPro" id="IPR039422">
    <property type="entry name" value="MarR/SlyA-like"/>
</dbReference>
<dbReference type="FunFam" id="1.10.10.10:FF:000163">
    <property type="entry name" value="MarR family transcriptional regulator"/>
    <property type="match status" value="1"/>
</dbReference>
<dbReference type="InterPro" id="IPR036390">
    <property type="entry name" value="WH_DNA-bd_sf"/>
</dbReference>
<comment type="subcellular location">
    <subcellularLocation>
        <location evidence="1">Cytoplasm</location>
    </subcellularLocation>
</comment>
<evidence type="ECO:0000259" key="6">
    <source>
        <dbReference type="PROSITE" id="PS50995"/>
    </source>
</evidence>
<keyword evidence="2" id="KW-0963">Cytoplasm</keyword>
<organism evidence="7 8">
    <name type="scientific">Jiella pacifica</name>
    <dbReference type="NCBI Taxonomy" id="2696469"/>
    <lineage>
        <taxon>Bacteria</taxon>
        <taxon>Pseudomonadati</taxon>
        <taxon>Pseudomonadota</taxon>
        <taxon>Alphaproteobacteria</taxon>
        <taxon>Hyphomicrobiales</taxon>
        <taxon>Aurantimonadaceae</taxon>
        <taxon>Jiella</taxon>
    </lineage>
</organism>
<sequence length="150" mass="16877">MPNDVERADELADFLCFSVYEAGHAFNQLYRELLAELGLTYPQYLVMTLLWRRDDRSVKDLGLKLGLASNTLTPLLKRLESNGLIGRRRDPADERSVRIVLTKAGRDLKARAKIVPERVAEATGLTQAELAELAETLRRLRSTLSERAPG</sequence>
<evidence type="ECO:0000256" key="4">
    <source>
        <dbReference type="ARBA" id="ARBA00023125"/>
    </source>
</evidence>
<dbReference type="SMART" id="SM00347">
    <property type="entry name" value="HTH_MARR"/>
    <property type="match status" value="1"/>
</dbReference>
<dbReference type="PANTHER" id="PTHR33164:SF5">
    <property type="entry name" value="ORGANIC HYDROPEROXIDE RESISTANCE TRANSCRIPTIONAL REGULATOR"/>
    <property type="match status" value="1"/>
</dbReference>
<dbReference type="GO" id="GO:0005737">
    <property type="term" value="C:cytoplasm"/>
    <property type="evidence" value="ECO:0007669"/>
    <property type="project" value="UniProtKB-SubCell"/>
</dbReference>
<evidence type="ECO:0000256" key="1">
    <source>
        <dbReference type="ARBA" id="ARBA00004496"/>
    </source>
</evidence>
<dbReference type="InterPro" id="IPR000835">
    <property type="entry name" value="HTH_MarR-typ"/>
</dbReference>
<evidence type="ECO:0000256" key="5">
    <source>
        <dbReference type="ARBA" id="ARBA00023163"/>
    </source>
</evidence>
<dbReference type="EMBL" id="JAAAMG010000015">
    <property type="protein sequence ID" value="NDW06239.1"/>
    <property type="molecule type" value="Genomic_DNA"/>
</dbReference>
<keyword evidence="8" id="KW-1185">Reference proteome</keyword>
<dbReference type="AlphaFoldDB" id="A0A6N9T967"/>
<dbReference type="PROSITE" id="PS50995">
    <property type="entry name" value="HTH_MARR_2"/>
    <property type="match status" value="1"/>
</dbReference>
<dbReference type="GO" id="GO:0006950">
    <property type="term" value="P:response to stress"/>
    <property type="evidence" value="ECO:0007669"/>
    <property type="project" value="TreeGrafter"/>
</dbReference>
<dbReference type="Gene3D" id="1.10.10.10">
    <property type="entry name" value="Winged helix-like DNA-binding domain superfamily/Winged helix DNA-binding domain"/>
    <property type="match status" value="1"/>
</dbReference>
<gene>
    <name evidence="7" type="ORF">GTK09_17605</name>
</gene>
<evidence type="ECO:0000313" key="8">
    <source>
        <dbReference type="Proteomes" id="UP000469011"/>
    </source>
</evidence>
<dbReference type="SUPFAM" id="SSF46785">
    <property type="entry name" value="Winged helix' DNA-binding domain"/>
    <property type="match status" value="1"/>
</dbReference>
<accession>A0A6N9T967</accession>
<keyword evidence="3" id="KW-0805">Transcription regulation</keyword>
<dbReference type="PRINTS" id="PR00598">
    <property type="entry name" value="HTHMARR"/>
</dbReference>
<reference evidence="7 8" key="1">
    <citation type="submission" date="2020-01" db="EMBL/GenBank/DDBJ databases">
        <title>Jiella pacifica sp. nov.</title>
        <authorList>
            <person name="Xue Z."/>
            <person name="Zhu S."/>
            <person name="Chen J."/>
            <person name="Yang J."/>
        </authorList>
    </citation>
    <scope>NUCLEOTIDE SEQUENCE [LARGE SCALE GENOMIC DNA]</scope>
    <source>
        <strain evidence="7 8">40Bstr34</strain>
    </source>
</reference>
<keyword evidence="5" id="KW-0804">Transcription</keyword>
<evidence type="ECO:0000256" key="3">
    <source>
        <dbReference type="ARBA" id="ARBA00023015"/>
    </source>
</evidence>
<protein>
    <submittedName>
        <fullName evidence="7">MarR family transcriptional regulator</fullName>
    </submittedName>
</protein>
<dbReference type="GO" id="GO:0003677">
    <property type="term" value="F:DNA binding"/>
    <property type="evidence" value="ECO:0007669"/>
    <property type="project" value="UniProtKB-KW"/>
</dbReference>
<dbReference type="InterPro" id="IPR036388">
    <property type="entry name" value="WH-like_DNA-bd_sf"/>
</dbReference>
<dbReference type="PANTHER" id="PTHR33164">
    <property type="entry name" value="TRANSCRIPTIONAL REGULATOR, MARR FAMILY"/>
    <property type="match status" value="1"/>
</dbReference>
<proteinExistence type="predicted"/>
<evidence type="ECO:0000313" key="7">
    <source>
        <dbReference type="EMBL" id="NDW06239.1"/>
    </source>
</evidence>